<comment type="caution">
    <text evidence="1">The sequence shown here is derived from an EMBL/GenBank/DDBJ whole genome shotgun (WGS) entry which is preliminary data.</text>
</comment>
<gene>
    <name evidence="1" type="ORF">RG298_003465</name>
</gene>
<name>A0AAI9DEN0_PROST</name>
<protein>
    <submittedName>
        <fullName evidence="1">Uncharacterized protein</fullName>
    </submittedName>
</protein>
<evidence type="ECO:0000313" key="1">
    <source>
        <dbReference type="EMBL" id="EMJ5135703.1"/>
    </source>
</evidence>
<dbReference type="GeneID" id="92278485"/>
<dbReference type="RefSeq" id="WP_140180277.1">
    <property type="nucleotide sequence ID" value="NZ_JBALHY010000003.1"/>
</dbReference>
<organism evidence="1">
    <name type="scientific">Providencia stuartii</name>
    <dbReference type="NCBI Taxonomy" id="588"/>
    <lineage>
        <taxon>Bacteria</taxon>
        <taxon>Pseudomonadati</taxon>
        <taxon>Pseudomonadota</taxon>
        <taxon>Gammaproteobacteria</taxon>
        <taxon>Enterobacterales</taxon>
        <taxon>Morganellaceae</taxon>
        <taxon>Providencia</taxon>
    </lineage>
</organism>
<sequence>MDIIHVQNGTFDKYFSATEFFHINGKSYFIGISEDGSYRIYPIDKTGVILAKKIISEGKVETNIYDLNVIKDTYNGYIYLYIINSEQTLISLYTITDNLTLELSYSLRSNVRKVAGMFYIVNNNLFQYRQSSTTKAWEIHQFNINSQ</sequence>
<proteinExistence type="predicted"/>
<dbReference type="EMBL" id="ABMABF030000013">
    <property type="protein sequence ID" value="EMJ5135703.1"/>
    <property type="molecule type" value="Genomic_DNA"/>
</dbReference>
<accession>A0AAI9DEN0</accession>
<reference evidence="1" key="1">
    <citation type="submission" date="2024-02" db="EMBL/GenBank/DDBJ databases">
        <authorList>
            <consortium name="Clinical and Environmental Microbiology Branch: Whole genome sequencing antimicrobial resistance pathogens in the healthcare setting"/>
        </authorList>
    </citation>
    <scope>NUCLEOTIDE SEQUENCE</scope>
    <source>
        <strain evidence="1">2021GO-0154</strain>
    </source>
</reference>
<dbReference type="AlphaFoldDB" id="A0AAI9DEN0"/>